<protein>
    <recommendedName>
        <fullName evidence="2">DUF3108 domain-containing protein</fullName>
    </recommendedName>
</protein>
<keyword evidence="1" id="KW-0732">Signal</keyword>
<evidence type="ECO:0000313" key="3">
    <source>
        <dbReference type="EMBL" id="SDC82100.1"/>
    </source>
</evidence>
<evidence type="ECO:0000259" key="2">
    <source>
        <dbReference type="Pfam" id="PF21347"/>
    </source>
</evidence>
<organism evidence="3 4">
    <name type="scientific">Niabella drilacis (strain DSM 25811 / CCM 8410 / CCUG 62505 / LMG 26954 / E90)</name>
    <dbReference type="NCBI Taxonomy" id="1285928"/>
    <lineage>
        <taxon>Bacteria</taxon>
        <taxon>Pseudomonadati</taxon>
        <taxon>Bacteroidota</taxon>
        <taxon>Chitinophagia</taxon>
        <taxon>Chitinophagales</taxon>
        <taxon>Chitinophagaceae</taxon>
        <taxon>Niabella</taxon>
    </lineage>
</organism>
<keyword evidence="4" id="KW-1185">Reference proteome</keyword>
<dbReference type="InterPro" id="IPR049279">
    <property type="entry name" value="DUF3108-like"/>
</dbReference>
<name>A0A1G6PPG0_NIADE</name>
<sequence length="224" mass="24388">MKTKLVWILLLLVAHKSASAQCGYYFFQKNKTITIGIFNKKGAPDGKVVYKITEVTAGGGSSTAALRSEVFDRKDKSLAVSSGTVQCKGGVLLMDMKMMMAPQQSGQLQSTEASAKGMYLEYPSSISAGQDLEDGSFEMDMKMATGIPASVSLDITNRHVEAKEKVSTPAGTWDAYKITYQSKTVINMGFGIPVKMEMTEWFVPGFGVVRTESKYGKTELISIE</sequence>
<gene>
    <name evidence="3" type="ORF">SAMN04487894_104118</name>
</gene>
<feature type="chain" id="PRO_5011792348" description="DUF3108 domain-containing protein" evidence="1">
    <location>
        <begin position="21"/>
        <end position="224"/>
    </location>
</feature>
<evidence type="ECO:0000256" key="1">
    <source>
        <dbReference type="SAM" id="SignalP"/>
    </source>
</evidence>
<dbReference type="STRING" id="1285928.SAMN04487894_104118"/>
<dbReference type="RefSeq" id="WP_090389741.1">
    <property type="nucleotide sequence ID" value="NZ_FMZO01000004.1"/>
</dbReference>
<dbReference type="AlphaFoldDB" id="A0A1G6PPG0"/>
<dbReference type="Proteomes" id="UP000198757">
    <property type="component" value="Unassembled WGS sequence"/>
</dbReference>
<dbReference type="EMBL" id="FMZO01000004">
    <property type="protein sequence ID" value="SDC82100.1"/>
    <property type="molecule type" value="Genomic_DNA"/>
</dbReference>
<proteinExistence type="predicted"/>
<dbReference type="Gene3D" id="2.40.360.20">
    <property type="match status" value="1"/>
</dbReference>
<evidence type="ECO:0000313" key="4">
    <source>
        <dbReference type="Proteomes" id="UP000198757"/>
    </source>
</evidence>
<accession>A0A1G6PPG0</accession>
<feature type="signal peptide" evidence="1">
    <location>
        <begin position="1"/>
        <end position="20"/>
    </location>
</feature>
<dbReference type="OrthoDB" id="665223at2"/>
<dbReference type="Pfam" id="PF21347">
    <property type="entry name" value="DUF3108_like"/>
    <property type="match status" value="1"/>
</dbReference>
<feature type="domain" description="DUF3108" evidence="2">
    <location>
        <begin position="31"/>
        <end position="222"/>
    </location>
</feature>
<reference evidence="4" key="1">
    <citation type="submission" date="2016-10" db="EMBL/GenBank/DDBJ databases">
        <authorList>
            <person name="Varghese N."/>
            <person name="Submissions S."/>
        </authorList>
    </citation>
    <scope>NUCLEOTIDE SEQUENCE [LARGE SCALE GENOMIC DNA]</scope>
    <source>
        <strain evidence="4">DSM 25811 / CCM 8410 / LMG 26954 / E90</strain>
    </source>
</reference>